<accession>A0A437JCV0</accession>
<dbReference type="Proteomes" id="UP000282977">
    <property type="component" value="Unassembled WGS sequence"/>
</dbReference>
<protein>
    <submittedName>
        <fullName evidence="1">DUF445 domain-containing protein</fullName>
    </submittedName>
</protein>
<evidence type="ECO:0000313" key="2">
    <source>
        <dbReference type="Proteomes" id="UP000282977"/>
    </source>
</evidence>
<proteinExistence type="predicted"/>
<gene>
    <name evidence="1" type="ORF">ENE74_03740</name>
</gene>
<dbReference type="GO" id="GO:0005886">
    <property type="term" value="C:plasma membrane"/>
    <property type="evidence" value="ECO:0007669"/>
    <property type="project" value="TreeGrafter"/>
</dbReference>
<dbReference type="PANTHER" id="PTHR38442:SF1">
    <property type="entry name" value="INNER MEMBRANE PROTEIN"/>
    <property type="match status" value="1"/>
</dbReference>
<dbReference type="Pfam" id="PF04286">
    <property type="entry name" value="DUF445"/>
    <property type="match status" value="1"/>
</dbReference>
<name>A0A437JCV0_9SPHN</name>
<dbReference type="InterPro" id="IPR007383">
    <property type="entry name" value="DUF445"/>
</dbReference>
<organism evidence="1 2">
    <name type="scientific">Sphingobium algorifonticola</name>
    <dbReference type="NCBI Taxonomy" id="2008318"/>
    <lineage>
        <taxon>Bacteria</taxon>
        <taxon>Pseudomonadati</taxon>
        <taxon>Pseudomonadota</taxon>
        <taxon>Alphaproteobacteria</taxon>
        <taxon>Sphingomonadales</taxon>
        <taxon>Sphingomonadaceae</taxon>
        <taxon>Sphingobium</taxon>
    </lineage>
</organism>
<dbReference type="PANTHER" id="PTHR38442">
    <property type="entry name" value="INNER MEMBRANE PROTEIN-RELATED"/>
    <property type="match status" value="1"/>
</dbReference>
<dbReference type="EMBL" id="RZUL01000001">
    <property type="protein sequence ID" value="RVT43725.1"/>
    <property type="molecule type" value="Genomic_DNA"/>
</dbReference>
<keyword evidence="2" id="KW-1185">Reference proteome</keyword>
<sequence length="424" mass="45686">MKLFRLDPPAAAITSAAAHGTRRMRILATGMLVAMAALFVLARSLAHHHPAIGYVQAFAEAAMVGGLADWFAVTALFRHPLGLPIPHTAIIPRNKDRIGDTLAAFLRDNFLTSAVVARRMRRVDVASAAGRFLSQPSDGDGRLRQGASRLAANLLEALDQERLGGMVKGAIVQRLRGLNLGPLLGQALDAAMHDGRHAPVLDSMIGWAGRTLEANDHLIRDMVHARAGKLLRWTGLDENVANAIITGLQKLLADMAEEADHPLRIKAEEALRNLAADLQFDPEMQARVALIRDEIVDNPAMQAWINGLWEQGRASLLRAARDPSGAMAGRFGEALRQLGGTLQDDPQIRAVLNRLARRSVVGATAAYGDSIVKLVSETVRGWDAVTVTSRLENAVGRDLQYIRVNGTLVGGLVGLALHAVDMLL</sequence>
<dbReference type="OrthoDB" id="9769590at2"/>
<dbReference type="RefSeq" id="WP_127689264.1">
    <property type="nucleotide sequence ID" value="NZ_RZUL01000001.1"/>
</dbReference>
<reference evidence="1 2" key="1">
    <citation type="submission" date="2019-01" db="EMBL/GenBank/DDBJ databases">
        <authorList>
            <person name="Chen W.-M."/>
        </authorList>
    </citation>
    <scope>NUCLEOTIDE SEQUENCE [LARGE SCALE GENOMIC DNA]</scope>
    <source>
        <strain evidence="1 2">TLA-22</strain>
    </source>
</reference>
<dbReference type="AlphaFoldDB" id="A0A437JCV0"/>
<evidence type="ECO:0000313" key="1">
    <source>
        <dbReference type="EMBL" id="RVT43725.1"/>
    </source>
</evidence>
<comment type="caution">
    <text evidence="1">The sequence shown here is derived from an EMBL/GenBank/DDBJ whole genome shotgun (WGS) entry which is preliminary data.</text>
</comment>